<organism evidence="2 3">
    <name type="scientific">Vibrio ishigakensis</name>
    <dbReference type="NCBI Taxonomy" id="1481914"/>
    <lineage>
        <taxon>Bacteria</taxon>
        <taxon>Pseudomonadati</taxon>
        <taxon>Pseudomonadota</taxon>
        <taxon>Gammaproteobacteria</taxon>
        <taxon>Vibrionales</taxon>
        <taxon>Vibrionaceae</taxon>
        <taxon>Vibrio</taxon>
    </lineage>
</organism>
<keyword evidence="3" id="KW-1185">Reference proteome</keyword>
<sequence>MFTWRLAPDSDEAMPMEMRAAIESYWERISGLLGTEFNHDFWRNNTPRRSTYPACRACLLARDEGKELEMIQAIQHAYYRDAKNPSDTEVLVETADLIGLDVGAFAEQLHSDETRLRLRGEIEMARTIGGNSFPSLFLQVGTTITELPIEYADADKTVAQIKGLLNNTVIT</sequence>
<gene>
    <name evidence="2" type="ORF">JCM19231_2004</name>
</gene>
<accession>A0A0B8P6H3</accession>
<name>A0A0B8P6H3_9VIBR</name>
<reference evidence="2 3" key="2">
    <citation type="submission" date="2015-01" db="EMBL/GenBank/DDBJ databases">
        <authorList>
            <consortium name="NBRP consortium"/>
            <person name="Sawabe T."/>
            <person name="Meirelles P."/>
            <person name="Feng G."/>
            <person name="Sayaka M."/>
            <person name="Hattori M."/>
            <person name="Ohkuma M."/>
        </authorList>
    </citation>
    <scope>NUCLEOTIDE SEQUENCE [LARGE SCALE GENOMIC DNA]</scope>
    <source>
        <strain evidence="3">JCM 19231</strain>
    </source>
</reference>
<dbReference type="InterPro" id="IPR036249">
    <property type="entry name" value="Thioredoxin-like_sf"/>
</dbReference>
<dbReference type="InterPro" id="IPR001853">
    <property type="entry name" value="DSBA-like_thioredoxin_dom"/>
</dbReference>
<dbReference type="SUPFAM" id="SSF52833">
    <property type="entry name" value="Thioredoxin-like"/>
    <property type="match status" value="1"/>
</dbReference>
<evidence type="ECO:0000313" key="2">
    <source>
        <dbReference type="EMBL" id="GAM58539.1"/>
    </source>
</evidence>
<reference evidence="2 3" key="1">
    <citation type="submission" date="2015-01" db="EMBL/GenBank/DDBJ databases">
        <title>Vibrio sp. C1 JCM 19231 whole genome shotgun sequence.</title>
        <authorList>
            <person name="Sawabe T."/>
            <person name="Meirelles P."/>
            <person name="Feng G."/>
            <person name="Sayaka M."/>
            <person name="Hattori M."/>
            <person name="Ohkuma M."/>
        </authorList>
    </citation>
    <scope>NUCLEOTIDE SEQUENCE [LARGE SCALE GENOMIC DNA]</scope>
    <source>
        <strain evidence="3">JCM 19231</strain>
    </source>
</reference>
<comment type="caution">
    <text evidence="2">The sequence shown here is derived from an EMBL/GenBank/DDBJ whole genome shotgun (WGS) entry which is preliminary data.</text>
</comment>
<dbReference type="EMBL" id="BBRZ01000092">
    <property type="protein sequence ID" value="GAM58539.1"/>
    <property type="molecule type" value="Genomic_DNA"/>
</dbReference>
<dbReference type="Pfam" id="PF01323">
    <property type="entry name" value="DSBA"/>
    <property type="match status" value="1"/>
</dbReference>
<evidence type="ECO:0000313" key="3">
    <source>
        <dbReference type="Proteomes" id="UP000031671"/>
    </source>
</evidence>
<dbReference type="GO" id="GO:0016491">
    <property type="term" value="F:oxidoreductase activity"/>
    <property type="evidence" value="ECO:0007669"/>
    <property type="project" value="InterPro"/>
</dbReference>
<dbReference type="AlphaFoldDB" id="A0A0B8P6H3"/>
<protein>
    <submittedName>
        <fullName evidence="2">Thioredoxin</fullName>
    </submittedName>
</protein>
<dbReference type="Gene3D" id="3.40.30.10">
    <property type="entry name" value="Glutaredoxin"/>
    <property type="match status" value="1"/>
</dbReference>
<proteinExistence type="predicted"/>
<dbReference type="CDD" id="cd03025">
    <property type="entry name" value="DsbA_FrnE_like"/>
    <property type="match status" value="1"/>
</dbReference>
<feature type="domain" description="DSBA-like thioredoxin" evidence="1">
    <location>
        <begin position="48"/>
        <end position="134"/>
    </location>
</feature>
<evidence type="ECO:0000259" key="1">
    <source>
        <dbReference type="Pfam" id="PF01323"/>
    </source>
</evidence>
<dbReference type="Proteomes" id="UP000031671">
    <property type="component" value="Unassembled WGS sequence"/>
</dbReference>